<feature type="non-terminal residue" evidence="2">
    <location>
        <position position="52"/>
    </location>
</feature>
<keyword evidence="1" id="KW-0732">Signal</keyword>
<dbReference type="EMBL" id="MU532537">
    <property type="protein sequence ID" value="KAI5629854.1"/>
    <property type="molecule type" value="Genomic_DNA"/>
</dbReference>
<evidence type="ECO:0000313" key="3">
    <source>
        <dbReference type="Proteomes" id="UP001205998"/>
    </source>
</evidence>
<protein>
    <submittedName>
        <fullName evidence="2">Uncharacterized protein</fullName>
    </submittedName>
</protein>
<organism evidence="2 3">
    <name type="scientific">Silurus asotus</name>
    <name type="common">Amur catfish</name>
    <name type="synonym">Parasilurus asotus</name>
    <dbReference type="NCBI Taxonomy" id="30991"/>
    <lineage>
        <taxon>Eukaryota</taxon>
        <taxon>Metazoa</taxon>
        <taxon>Chordata</taxon>
        <taxon>Craniata</taxon>
        <taxon>Vertebrata</taxon>
        <taxon>Euteleostomi</taxon>
        <taxon>Actinopterygii</taxon>
        <taxon>Neopterygii</taxon>
        <taxon>Teleostei</taxon>
        <taxon>Ostariophysi</taxon>
        <taxon>Siluriformes</taxon>
        <taxon>Siluridae</taxon>
        <taxon>Silurus</taxon>
    </lineage>
</organism>
<evidence type="ECO:0000256" key="1">
    <source>
        <dbReference type="SAM" id="SignalP"/>
    </source>
</evidence>
<proteinExistence type="predicted"/>
<feature type="signal peptide" evidence="1">
    <location>
        <begin position="1"/>
        <end position="15"/>
    </location>
</feature>
<evidence type="ECO:0000313" key="2">
    <source>
        <dbReference type="EMBL" id="KAI5629854.1"/>
    </source>
</evidence>
<accession>A0AAD5B756</accession>
<keyword evidence="3" id="KW-1185">Reference proteome</keyword>
<reference evidence="2" key="1">
    <citation type="submission" date="2018-07" db="EMBL/GenBank/DDBJ databases">
        <title>Comparative genomics of catfishes provides insights into carnivory and benthic adaptation.</title>
        <authorList>
            <person name="Zhang Y."/>
            <person name="Wang D."/>
            <person name="Peng Z."/>
            <person name="Zheng S."/>
            <person name="Shao F."/>
            <person name="Tao W."/>
        </authorList>
    </citation>
    <scope>NUCLEOTIDE SEQUENCE</scope>
    <source>
        <strain evidence="2">Chongqing</strain>
    </source>
</reference>
<dbReference type="Proteomes" id="UP001205998">
    <property type="component" value="Unassembled WGS sequence"/>
</dbReference>
<comment type="caution">
    <text evidence="2">The sequence shown here is derived from an EMBL/GenBank/DDBJ whole genome shotgun (WGS) entry which is preliminary data.</text>
</comment>
<sequence>HVLIVVKMILAFVIPDEPDWVQIKRQQIEYRTMKALTGQTVKHSQTTELPRS</sequence>
<name>A0AAD5B756_SILAS</name>
<gene>
    <name evidence="2" type="ORF">C0J50_12656</name>
</gene>
<feature type="chain" id="PRO_5042183586" evidence="1">
    <location>
        <begin position="16"/>
        <end position="52"/>
    </location>
</feature>
<dbReference type="AlphaFoldDB" id="A0AAD5B756"/>